<protein>
    <submittedName>
        <fullName evidence="2">Uncharacterized protein</fullName>
    </submittedName>
</protein>
<accession>A0A1Z5KIN2</accession>
<dbReference type="OrthoDB" id="47154at2759"/>
<feature type="region of interest" description="Disordered" evidence="1">
    <location>
        <begin position="139"/>
        <end position="183"/>
    </location>
</feature>
<dbReference type="AlphaFoldDB" id="A0A1Z5KIN2"/>
<evidence type="ECO:0000313" key="3">
    <source>
        <dbReference type="Proteomes" id="UP000198406"/>
    </source>
</evidence>
<evidence type="ECO:0000313" key="2">
    <source>
        <dbReference type="EMBL" id="GAX26096.1"/>
    </source>
</evidence>
<feature type="compositionally biased region" description="Polar residues" evidence="1">
    <location>
        <begin position="158"/>
        <end position="170"/>
    </location>
</feature>
<name>A0A1Z5KIN2_FISSO</name>
<feature type="region of interest" description="Disordered" evidence="1">
    <location>
        <begin position="1"/>
        <end position="102"/>
    </location>
</feature>
<dbReference type="EMBL" id="BDSP01000237">
    <property type="protein sequence ID" value="GAX26096.1"/>
    <property type="molecule type" value="Genomic_DNA"/>
</dbReference>
<dbReference type="Proteomes" id="UP000198406">
    <property type="component" value="Unassembled WGS sequence"/>
</dbReference>
<comment type="caution">
    <text evidence="2">The sequence shown here is derived from an EMBL/GenBank/DDBJ whole genome shotgun (WGS) entry which is preliminary data.</text>
</comment>
<sequence>MEAPTFSDLKGSPLSANTPAHSASAKDRSAFHSNYYSDDVDGTSPSPSIHQHPYYNYDYSERRTSGRSYPVPPYKQQPFPQYGEHAASYSHPSVTSTDVSSERPAYYPDNPHHSSGHYAPVHWDPYSYHHYHHYQQFQHTQQPWNNPISRYPLKDDSQNSGAGPHSSFQYPSKDERPPDFVPPAAPPYPYYFTNYPVHYPHPQHDSSYGKGPPLNSFYSGPDGMPLHPEDMPPPRTMSLYMACDEDRLSEYQCLARKQIEVFSATYSDLKMTVQGRNRQVLPGQVGIRCRFCSHIPVKKQARASVYYPSKLDCIYQAAQNMASVHLAKYCSFVPEDIRSELQRHMKDRKSSAGGGKEYWAVSARSLGIEECDGRLRFATPITDDSSRAT</sequence>
<evidence type="ECO:0000256" key="1">
    <source>
        <dbReference type="SAM" id="MobiDB-lite"/>
    </source>
</evidence>
<gene>
    <name evidence="2" type="ORF">FisN_42Hh010</name>
</gene>
<keyword evidence="3" id="KW-1185">Reference proteome</keyword>
<proteinExistence type="predicted"/>
<dbReference type="InParanoid" id="A0A1Z5KIN2"/>
<reference evidence="2 3" key="1">
    <citation type="journal article" date="2015" name="Plant Cell">
        <title>Oil accumulation by the oleaginous diatom Fistulifera solaris as revealed by the genome and transcriptome.</title>
        <authorList>
            <person name="Tanaka T."/>
            <person name="Maeda Y."/>
            <person name="Veluchamy A."/>
            <person name="Tanaka M."/>
            <person name="Abida H."/>
            <person name="Marechal E."/>
            <person name="Bowler C."/>
            <person name="Muto M."/>
            <person name="Sunaga Y."/>
            <person name="Tanaka M."/>
            <person name="Yoshino T."/>
            <person name="Taniguchi T."/>
            <person name="Fukuda Y."/>
            <person name="Nemoto M."/>
            <person name="Matsumoto M."/>
            <person name="Wong P.S."/>
            <person name="Aburatani S."/>
            <person name="Fujibuchi W."/>
        </authorList>
    </citation>
    <scope>NUCLEOTIDE SEQUENCE [LARGE SCALE GENOMIC DNA]</scope>
    <source>
        <strain evidence="2 3">JPCC DA0580</strain>
    </source>
</reference>
<feature type="compositionally biased region" description="Polar residues" evidence="1">
    <location>
        <begin position="90"/>
        <end position="99"/>
    </location>
</feature>
<organism evidence="2 3">
    <name type="scientific">Fistulifera solaris</name>
    <name type="common">Oleaginous diatom</name>
    <dbReference type="NCBI Taxonomy" id="1519565"/>
    <lineage>
        <taxon>Eukaryota</taxon>
        <taxon>Sar</taxon>
        <taxon>Stramenopiles</taxon>
        <taxon>Ochrophyta</taxon>
        <taxon>Bacillariophyta</taxon>
        <taxon>Bacillariophyceae</taxon>
        <taxon>Bacillariophycidae</taxon>
        <taxon>Naviculales</taxon>
        <taxon>Naviculaceae</taxon>
        <taxon>Fistulifera</taxon>
    </lineage>
</organism>